<name>A0A223V8N9_9FLAO</name>
<gene>
    <name evidence="7" type="ORF">CJ263_16985</name>
</gene>
<dbReference type="InterPro" id="IPR051907">
    <property type="entry name" value="DoxX-like_oxidoreductase"/>
</dbReference>
<accession>A0A223V8N9</accession>
<keyword evidence="6" id="KW-0472">Membrane</keyword>
<evidence type="ECO:0000313" key="7">
    <source>
        <dbReference type="EMBL" id="ASV31773.1"/>
    </source>
</evidence>
<evidence type="ECO:0000256" key="5">
    <source>
        <dbReference type="ARBA" id="ARBA00022989"/>
    </source>
</evidence>
<comment type="subcellular location">
    <subcellularLocation>
        <location evidence="1">Cell membrane</location>
        <topology evidence="1">Multi-pass membrane protein</topology>
    </subcellularLocation>
</comment>
<organism evidence="7 8">
    <name type="scientific">Maribacter cobaltidurans</name>
    <dbReference type="NCBI Taxonomy" id="1178778"/>
    <lineage>
        <taxon>Bacteria</taxon>
        <taxon>Pseudomonadati</taxon>
        <taxon>Bacteroidota</taxon>
        <taxon>Flavobacteriia</taxon>
        <taxon>Flavobacteriales</taxon>
        <taxon>Flavobacteriaceae</taxon>
        <taxon>Maribacter</taxon>
    </lineage>
</organism>
<keyword evidence="4" id="KW-0812">Transmembrane</keyword>
<evidence type="ECO:0000256" key="1">
    <source>
        <dbReference type="ARBA" id="ARBA00004651"/>
    </source>
</evidence>
<evidence type="ECO:0000256" key="6">
    <source>
        <dbReference type="ARBA" id="ARBA00023136"/>
    </source>
</evidence>
<reference evidence="7 8" key="1">
    <citation type="submission" date="2017-08" db="EMBL/GenBank/DDBJ databases">
        <title>The complete genome sequence of Maribacter sp. B1, isolated from deep-sea sediment.</title>
        <authorList>
            <person name="Wu Y.-H."/>
            <person name="Cheng H."/>
            <person name="Xu X.-W."/>
        </authorList>
    </citation>
    <scope>NUCLEOTIDE SEQUENCE [LARGE SCALE GENOMIC DNA]</scope>
    <source>
        <strain evidence="7 8">B1</strain>
    </source>
</reference>
<evidence type="ECO:0000256" key="2">
    <source>
        <dbReference type="ARBA" id="ARBA00006679"/>
    </source>
</evidence>
<sequence>MVHLLSFFKYLLRPFKADGFLPNLFLLLPRIITGALLAFVYAPDKFGTPWTPEYMQLSLFEVSSTFVDYIAFHGYPFDVLPKFFAWSIGFMEAFGGLLLIVGLNTRMTSFFVFLTMFMGIFFRIWDGSWDVLPVFFFFCIGLFFMGFGGGKYSLDHYISKRYF</sequence>
<evidence type="ECO:0000256" key="4">
    <source>
        <dbReference type="ARBA" id="ARBA00022692"/>
    </source>
</evidence>
<dbReference type="KEGG" id="marb:CJ263_16985"/>
<dbReference type="EMBL" id="CP022957">
    <property type="protein sequence ID" value="ASV31773.1"/>
    <property type="molecule type" value="Genomic_DNA"/>
</dbReference>
<dbReference type="AlphaFoldDB" id="A0A223V8N9"/>
<dbReference type="RefSeq" id="WP_094998361.1">
    <property type="nucleotide sequence ID" value="NZ_BMJL01000010.1"/>
</dbReference>
<dbReference type="OrthoDB" id="879806at2"/>
<dbReference type="Pfam" id="PF07681">
    <property type="entry name" value="DoxX"/>
    <property type="match status" value="1"/>
</dbReference>
<dbReference type="PANTHER" id="PTHR33452">
    <property type="entry name" value="OXIDOREDUCTASE CATD-RELATED"/>
    <property type="match status" value="1"/>
</dbReference>
<protein>
    <submittedName>
        <fullName evidence="7">Uncharacterized protein</fullName>
    </submittedName>
</protein>
<evidence type="ECO:0000313" key="8">
    <source>
        <dbReference type="Proteomes" id="UP000215244"/>
    </source>
</evidence>
<dbReference type="Proteomes" id="UP000215244">
    <property type="component" value="Chromosome"/>
</dbReference>
<dbReference type="GO" id="GO:0005886">
    <property type="term" value="C:plasma membrane"/>
    <property type="evidence" value="ECO:0007669"/>
    <property type="project" value="UniProtKB-SubCell"/>
</dbReference>
<keyword evidence="3" id="KW-1003">Cell membrane</keyword>
<dbReference type="InterPro" id="IPR032808">
    <property type="entry name" value="DoxX"/>
</dbReference>
<keyword evidence="5" id="KW-1133">Transmembrane helix</keyword>
<comment type="similarity">
    <text evidence="2">Belongs to the DoxX family.</text>
</comment>
<proteinExistence type="inferred from homology"/>
<dbReference type="PANTHER" id="PTHR33452:SF1">
    <property type="entry name" value="INNER MEMBRANE PROTEIN YPHA-RELATED"/>
    <property type="match status" value="1"/>
</dbReference>
<evidence type="ECO:0000256" key="3">
    <source>
        <dbReference type="ARBA" id="ARBA00022475"/>
    </source>
</evidence>
<keyword evidence="8" id="KW-1185">Reference proteome</keyword>